<dbReference type="AlphaFoldDB" id="A0A7X4LMA0"/>
<dbReference type="GO" id="GO:0046917">
    <property type="term" value="F:triphosphoribosyl-dephospho-CoA synthase activity"/>
    <property type="evidence" value="ECO:0007669"/>
    <property type="project" value="UniProtKB-UniRule"/>
</dbReference>
<dbReference type="GO" id="GO:0005524">
    <property type="term" value="F:ATP binding"/>
    <property type="evidence" value="ECO:0007669"/>
    <property type="project" value="UniProtKB-KW"/>
</dbReference>
<dbReference type="Proteomes" id="UP000462621">
    <property type="component" value="Unassembled WGS sequence"/>
</dbReference>
<protein>
    <recommendedName>
        <fullName evidence="5">Probable 2-(5''-triphosphoribosyl)-3'-dephosphocoenzyme-A synthase</fullName>
        <shortName evidence="5">2-(5''-triphosphoribosyl)-3'-dephospho-CoA synthase</shortName>
        <ecNumber evidence="5">2.4.2.52</ecNumber>
    </recommendedName>
</protein>
<keyword evidence="3 5" id="KW-0547">Nucleotide-binding</keyword>
<keyword evidence="6" id="KW-0328">Glycosyltransferase</keyword>
<keyword evidence="7" id="KW-1185">Reference proteome</keyword>
<dbReference type="EMBL" id="WEKT01000027">
    <property type="protein sequence ID" value="MZI94361.1"/>
    <property type="molecule type" value="Genomic_DNA"/>
</dbReference>
<reference evidence="6 7" key="1">
    <citation type="submission" date="2019-10" db="EMBL/GenBank/DDBJ databases">
        <title>Vibrio sp. nov. isolated from a shrimp pond.</title>
        <authorList>
            <person name="Gomez-Gil B."/>
            <person name="Enciso-Ibarra J."/>
            <person name="Enciso-Ibarra K."/>
            <person name="Bolan-Mejia C."/>
        </authorList>
    </citation>
    <scope>NUCLEOTIDE SEQUENCE [LARGE SCALE GENOMIC DNA]</scope>
    <source>
        <strain evidence="6 7">CAIM 722</strain>
    </source>
</reference>
<evidence type="ECO:0000256" key="2">
    <source>
        <dbReference type="ARBA" id="ARBA00022679"/>
    </source>
</evidence>
<accession>A0A7X4LMA0</accession>
<dbReference type="NCBIfam" id="TIGR03125">
    <property type="entry name" value="citrate_citG"/>
    <property type="match status" value="1"/>
</dbReference>
<dbReference type="PANTHER" id="PTHR30201:SF2">
    <property type="entry name" value="2-(5''-TRIPHOSPHORIBOSYL)-3'-DEPHOSPHOCOENZYME-A SYNTHASE"/>
    <property type="match status" value="1"/>
</dbReference>
<keyword evidence="2 5" id="KW-0808">Transferase</keyword>
<comment type="catalytic activity">
    <reaction evidence="1 5">
        <text>3'-dephospho-CoA + ATP = 2'-(5''-triphospho-alpha-D-ribosyl)-3'-dephospho-CoA + adenine</text>
        <dbReference type="Rhea" id="RHEA:15117"/>
        <dbReference type="ChEBI" id="CHEBI:16708"/>
        <dbReference type="ChEBI" id="CHEBI:30616"/>
        <dbReference type="ChEBI" id="CHEBI:57328"/>
        <dbReference type="ChEBI" id="CHEBI:61378"/>
        <dbReference type="EC" id="2.4.2.52"/>
    </reaction>
</comment>
<dbReference type="EC" id="2.4.2.52" evidence="5"/>
<organism evidence="6 7">
    <name type="scientific">Vibrio eleionomae</name>
    <dbReference type="NCBI Taxonomy" id="2653505"/>
    <lineage>
        <taxon>Bacteria</taxon>
        <taxon>Pseudomonadati</taxon>
        <taxon>Pseudomonadota</taxon>
        <taxon>Gammaproteobacteria</taxon>
        <taxon>Vibrionales</taxon>
        <taxon>Vibrionaceae</taxon>
        <taxon>Vibrio</taxon>
    </lineage>
</organism>
<dbReference type="InterPro" id="IPR002736">
    <property type="entry name" value="CitG"/>
</dbReference>
<name>A0A7X4LMA0_9VIBR</name>
<proteinExistence type="inferred from homology"/>
<sequence length="315" mass="34393">MTMNATLELLIDFPQEVTVAAPSPSKRAFSLPKLVSHLAYHAMMLEVHLTPKPGLVDTVNNGSHDDMTLATFVASADAIVPYLERFVASGSHHAHTPVTDLLSVLRPVGIEAERAMFKATNGVNTHKGMIFNLGLICGAVGWLKGKNLKVDELHIKEVIRQSCQFLVYDELKACTQREAATAGEKMYQQYGLTGARGEAASGLSTVMNHALPAYRECLSEGVSTEQALWHTLLVIMANNDDSNLVNRGGIAGLRFVQNRASQLLELGGYRYHNIESELMAFDKDLIAKHLSPGGSADLLASSWLVHELVQLFDNE</sequence>
<evidence type="ECO:0000256" key="1">
    <source>
        <dbReference type="ARBA" id="ARBA00001210"/>
    </source>
</evidence>
<dbReference type="RefSeq" id="WP_161156698.1">
    <property type="nucleotide sequence ID" value="NZ_WEKT01000027.1"/>
</dbReference>
<dbReference type="PANTHER" id="PTHR30201">
    <property type="entry name" value="TRIPHOSPHORIBOSYL-DEPHOSPHO-COA SYNTHASE"/>
    <property type="match status" value="1"/>
</dbReference>
<comment type="caution">
    <text evidence="6">The sequence shown here is derived from an EMBL/GenBank/DDBJ whole genome shotgun (WGS) entry which is preliminary data.</text>
</comment>
<gene>
    <name evidence="5 6" type="primary">citG</name>
    <name evidence="6" type="ORF">F9817_14280</name>
</gene>
<evidence type="ECO:0000313" key="6">
    <source>
        <dbReference type="EMBL" id="MZI94361.1"/>
    </source>
</evidence>
<evidence type="ECO:0000256" key="3">
    <source>
        <dbReference type="ARBA" id="ARBA00022741"/>
    </source>
</evidence>
<evidence type="ECO:0000256" key="5">
    <source>
        <dbReference type="HAMAP-Rule" id="MF_00397"/>
    </source>
</evidence>
<dbReference type="Pfam" id="PF01874">
    <property type="entry name" value="CitG"/>
    <property type="match status" value="1"/>
</dbReference>
<dbReference type="HAMAP" id="MF_00397">
    <property type="entry name" value="CitG"/>
    <property type="match status" value="1"/>
</dbReference>
<evidence type="ECO:0000313" key="7">
    <source>
        <dbReference type="Proteomes" id="UP000462621"/>
    </source>
</evidence>
<evidence type="ECO:0000256" key="4">
    <source>
        <dbReference type="ARBA" id="ARBA00022840"/>
    </source>
</evidence>
<comment type="similarity">
    <text evidence="5">Belongs to the CitG/MdcB family.</text>
</comment>
<keyword evidence="4 5" id="KW-0067">ATP-binding</keyword>
<dbReference type="GO" id="GO:0016757">
    <property type="term" value="F:glycosyltransferase activity"/>
    <property type="evidence" value="ECO:0007669"/>
    <property type="project" value="UniProtKB-KW"/>
</dbReference>
<dbReference type="GO" id="GO:0051191">
    <property type="term" value="P:prosthetic group biosynthetic process"/>
    <property type="evidence" value="ECO:0007669"/>
    <property type="project" value="TreeGrafter"/>
</dbReference>
<dbReference type="Gene3D" id="1.10.4200.10">
    <property type="entry name" value="Triphosphoribosyl-dephospho-CoA protein"/>
    <property type="match status" value="1"/>
</dbReference>
<dbReference type="InterPro" id="IPR017551">
    <property type="entry name" value="TriPribosyl-deP-CoA_syn_CitG"/>
</dbReference>